<evidence type="ECO:0000256" key="6">
    <source>
        <dbReference type="RuleBase" id="RU003345"/>
    </source>
</evidence>
<dbReference type="InterPro" id="IPR016161">
    <property type="entry name" value="Ald_DH/histidinol_DH"/>
</dbReference>
<dbReference type="PANTHER" id="PTHR11699">
    <property type="entry name" value="ALDEHYDE DEHYDROGENASE-RELATED"/>
    <property type="match status" value="1"/>
</dbReference>
<dbReference type="EC" id="1.2.1.3" evidence="3"/>
<dbReference type="InterPro" id="IPR029510">
    <property type="entry name" value="Ald_DH_CS_GLU"/>
</dbReference>
<dbReference type="FunFam" id="3.40.309.10:FF:000012">
    <property type="entry name" value="Betaine aldehyde dehydrogenase"/>
    <property type="match status" value="1"/>
</dbReference>
<dbReference type="InterPro" id="IPR016162">
    <property type="entry name" value="Ald_DH_N"/>
</dbReference>
<dbReference type="Proteomes" id="UP000250266">
    <property type="component" value="Unassembled WGS sequence"/>
</dbReference>
<dbReference type="PROSITE" id="PS00070">
    <property type="entry name" value="ALDEHYDE_DEHYDR_CYS"/>
    <property type="match status" value="1"/>
</dbReference>
<evidence type="ECO:0000256" key="1">
    <source>
        <dbReference type="ARBA" id="ARBA00009986"/>
    </source>
</evidence>
<evidence type="ECO:0000313" key="9">
    <source>
        <dbReference type="Proteomes" id="UP000250266"/>
    </source>
</evidence>
<name>A0A8E2ELR3_9PEZI</name>
<dbReference type="Pfam" id="PF00171">
    <property type="entry name" value="Aldedh"/>
    <property type="match status" value="1"/>
</dbReference>
<evidence type="ECO:0000256" key="3">
    <source>
        <dbReference type="ARBA" id="ARBA00024226"/>
    </source>
</evidence>
<sequence>MCGKCPDIDNLPTHLYIDNEWQEGSGSVIDCKNPKDGSDIVKFKGASEADVDKAVDISRKAFETGPWATFTGDQRGQCLNKFAQLLEDHASEFAYLESVCSGRPLGQCTYEVPLVAKAYRYYAGWADKIRGDSYPPEDGFYKIVRQEPLGVCAGITAWNGSLHFMAWKSAPALACGNTVILKPSEKSPLGTLCAGYLIKEAGFPPGVFQILPGNGEVGAILSSHMKIDKISFTGSTFTGRKIQDAATKSNLKRVTLELGGKSPAIVFDDADMQKAVFWCTVGIATNAGQVCAATTRLFVQDTIADEFLGKLTAGLEAIGKGIGADPQNMATTYGPLVDKIQYDKVRAYIEDGKKSTKVIAGGEEYTKGGYFCSPTVFMNPPDDAKIWREEIFGPVLCVRTFKTEEEALELANDTVYGLAGAVYTQDINRALRVPMGGFGSSGTGRELGEYALRHYTETKTIWIK</sequence>
<dbReference type="Gene3D" id="3.40.605.10">
    <property type="entry name" value="Aldehyde Dehydrogenase, Chain A, domain 1"/>
    <property type="match status" value="2"/>
</dbReference>
<keyword evidence="2 6" id="KW-0560">Oxidoreductase</keyword>
<evidence type="ECO:0000259" key="7">
    <source>
        <dbReference type="Pfam" id="PF00171"/>
    </source>
</evidence>
<accession>A0A8E2ELR3</accession>
<organism evidence="8 9">
    <name type="scientific">Lepidopterella palustris CBS 459.81</name>
    <dbReference type="NCBI Taxonomy" id="1314670"/>
    <lineage>
        <taxon>Eukaryota</taxon>
        <taxon>Fungi</taxon>
        <taxon>Dikarya</taxon>
        <taxon>Ascomycota</taxon>
        <taxon>Pezizomycotina</taxon>
        <taxon>Dothideomycetes</taxon>
        <taxon>Pleosporomycetidae</taxon>
        <taxon>Mytilinidiales</taxon>
        <taxon>Argynnaceae</taxon>
        <taxon>Lepidopterella</taxon>
    </lineage>
</organism>
<dbReference type="EMBL" id="KV744807">
    <property type="protein sequence ID" value="OCK86211.1"/>
    <property type="molecule type" value="Genomic_DNA"/>
</dbReference>
<dbReference type="PROSITE" id="PS00687">
    <property type="entry name" value="ALDEHYDE_DEHYDR_GLU"/>
    <property type="match status" value="1"/>
</dbReference>
<dbReference type="FunFam" id="3.40.605.10:FF:000001">
    <property type="entry name" value="Aldehyde dehydrogenase 1"/>
    <property type="match status" value="1"/>
</dbReference>
<dbReference type="AlphaFoldDB" id="A0A8E2ELR3"/>
<proteinExistence type="inferred from homology"/>
<comment type="similarity">
    <text evidence="1 6">Belongs to the aldehyde dehydrogenase family.</text>
</comment>
<reference evidence="8 9" key="1">
    <citation type="journal article" date="2016" name="Nat. Commun.">
        <title>Ectomycorrhizal ecology is imprinted in the genome of the dominant symbiotic fungus Cenococcum geophilum.</title>
        <authorList>
            <consortium name="DOE Joint Genome Institute"/>
            <person name="Peter M."/>
            <person name="Kohler A."/>
            <person name="Ohm R.A."/>
            <person name="Kuo A."/>
            <person name="Krutzmann J."/>
            <person name="Morin E."/>
            <person name="Arend M."/>
            <person name="Barry K.W."/>
            <person name="Binder M."/>
            <person name="Choi C."/>
            <person name="Clum A."/>
            <person name="Copeland A."/>
            <person name="Grisel N."/>
            <person name="Haridas S."/>
            <person name="Kipfer T."/>
            <person name="LaButti K."/>
            <person name="Lindquist E."/>
            <person name="Lipzen A."/>
            <person name="Maire R."/>
            <person name="Meier B."/>
            <person name="Mihaltcheva S."/>
            <person name="Molinier V."/>
            <person name="Murat C."/>
            <person name="Poggeler S."/>
            <person name="Quandt C.A."/>
            <person name="Sperisen C."/>
            <person name="Tritt A."/>
            <person name="Tisserant E."/>
            <person name="Crous P.W."/>
            <person name="Henrissat B."/>
            <person name="Nehls U."/>
            <person name="Egli S."/>
            <person name="Spatafora J.W."/>
            <person name="Grigoriev I.V."/>
            <person name="Martin F.M."/>
        </authorList>
    </citation>
    <scope>NUCLEOTIDE SEQUENCE [LARGE SCALE GENOMIC DNA]</scope>
    <source>
        <strain evidence="8 9">CBS 459.81</strain>
    </source>
</reference>
<dbReference type="OrthoDB" id="310895at2759"/>
<dbReference type="Gene3D" id="3.40.309.10">
    <property type="entry name" value="Aldehyde Dehydrogenase, Chain A, domain 2"/>
    <property type="match status" value="1"/>
</dbReference>
<dbReference type="InterPro" id="IPR015590">
    <property type="entry name" value="Aldehyde_DH_dom"/>
</dbReference>
<evidence type="ECO:0000313" key="8">
    <source>
        <dbReference type="EMBL" id="OCK86211.1"/>
    </source>
</evidence>
<protein>
    <recommendedName>
        <fullName evidence="3">aldehyde dehydrogenase (NAD(+))</fullName>
        <ecNumber evidence="3">1.2.1.3</ecNumber>
    </recommendedName>
</protein>
<dbReference type="InterPro" id="IPR016163">
    <property type="entry name" value="Ald_DH_C"/>
</dbReference>
<evidence type="ECO:0000256" key="5">
    <source>
        <dbReference type="PROSITE-ProRule" id="PRU10007"/>
    </source>
</evidence>
<evidence type="ECO:0000256" key="4">
    <source>
        <dbReference type="ARBA" id="ARBA00049194"/>
    </source>
</evidence>
<dbReference type="InterPro" id="IPR016160">
    <property type="entry name" value="Ald_DH_CS_CYS"/>
</dbReference>
<gene>
    <name evidence="8" type="ORF">K432DRAFT_412740</name>
</gene>
<dbReference type="GO" id="GO:0004029">
    <property type="term" value="F:aldehyde dehydrogenase (NAD+) activity"/>
    <property type="evidence" value="ECO:0007669"/>
    <property type="project" value="UniProtKB-EC"/>
</dbReference>
<feature type="active site" evidence="5">
    <location>
        <position position="257"/>
    </location>
</feature>
<comment type="catalytic activity">
    <reaction evidence="4">
        <text>an aldehyde + NAD(+) + H2O = a carboxylate + NADH + 2 H(+)</text>
        <dbReference type="Rhea" id="RHEA:16185"/>
        <dbReference type="ChEBI" id="CHEBI:15377"/>
        <dbReference type="ChEBI" id="CHEBI:15378"/>
        <dbReference type="ChEBI" id="CHEBI:17478"/>
        <dbReference type="ChEBI" id="CHEBI:29067"/>
        <dbReference type="ChEBI" id="CHEBI:57540"/>
        <dbReference type="ChEBI" id="CHEBI:57945"/>
        <dbReference type="EC" id="1.2.1.3"/>
    </reaction>
</comment>
<feature type="domain" description="Aldehyde dehydrogenase" evidence="7">
    <location>
        <begin position="21"/>
        <end position="433"/>
    </location>
</feature>
<dbReference type="SUPFAM" id="SSF53720">
    <property type="entry name" value="ALDH-like"/>
    <property type="match status" value="1"/>
</dbReference>
<keyword evidence="9" id="KW-1185">Reference proteome</keyword>
<evidence type="ECO:0000256" key="2">
    <source>
        <dbReference type="ARBA" id="ARBA00023002"/>
    </source>
</evidence>